<evidence type="ECO:0008006" key="6">
    <source>
        <dbReference type="Google" id="ProtNLM"/>
    </source>
</evidence>
<dbReference type="RefSeq" id="WP_338004344.1">
    <property type="nucleotide sequence ID" value="NZ_JAOPKA010000008.1"/>
</dbReference>
<evidence type="ECO:0000256" key="1">
    <source>
        <dbReference type="SAM" id="Phobius"/>
    </source>
</evidence>
<feature type="transmembrane region" description="Helical" evidence="1">
    <location>
        <begin position="79"/>
        <end position="100"/>
    </location>
</feature>
<protein>
    <recommendedName>
        <fullName evidence="6">DUF624 domain-containing protein</fullName>
    </recommendedName>
</protein>
<dbReference type="AlphaFoldDB" id="A0AAP3E2D0"/>
<gene>
    <name evidence="3" type="ORF">OB955_11805</name>
    <name evidence="2" type="ORF">OB960_14075</name>
</gene>
<keyword evidence="1" id="KW-1133">Transmembrane helix</keyword>
<name>A0AAP3E2D0_9EURY</name>
<dbReference type="EMBL" id="JAOPKA010000008">
    <property type="protein sequence ID" value="MCU4742521.1"/>
    <property type="molecule type" value="Genomic_DNA"/>
</dbReference>
<feature type="transmembrane region" description="Helical" evidence="1">
    <location>
        <begin position="150"/>
        <end position="174"/>
    </location>
</feature>
<sequence length="202" mass="21689">MSISSKSDVDRLGASITTTKHSVYDHSSTLVLISVCWFVASLPLITIGPATVGAYAGITSVLEDQRLDRRHALRTARKQFVPSLVCSVFPTMFAIGTLAFTLEFLTTESALAAVLAIGSLYAAAFSVLVLIPTFVWLSRGVWAGTAIKRGYLWVVSHPTLALTTGIVTLLVFVVTAALTIGFVLLFAAIAFTFHLLVIPDRD</sequence>
<dbReference type="EMBL" id="JAOPKB010000006">
    <property type="protein sequence ID" value="MCU4973425.1"/>
    <property type="molecule type" value="Genomic_DNA"/>
</dbReference>
<organism evidence="2 5">
    <name type="scientific">Natronoglomus mannanivorans</name>
    <dbReference type="NCBI Taxonomy" id="2979990"/>
    <lineage>
        <taxon>Archaea</taxon>
        <taxon>Methanobacteriati</taxon>
        <taxon>Methanobacteriota</taxon>
        <taxon>Stenosarchaea group</taxon>
        <taxon>Halobacteria</taxon>
        <taxon>Halobacteriales</taxon>
        <taxon>Natrialbaceae</taxon>
        <taxon>Natronoglomus</taxon>
    </lineage>
</organism>
<evidence type="ECO:0000313" key="3">
    <source>
        <dbReference type="EMBL" id="MCU4973425.1"/>
    </source>
</evidence>
<feature type="transmembrane region" description="Helical" evidence="1">
    <location>
        <begin position="180"/>
        <end position="198"/>
    </location>
</feature>
<comment type="caution">
    <text evidence="2">The sequence shown here is derived from an EMBL/GenBank/DDBJ whole genome shotgun (WGS) entry which is preliminary data.</text>
</comment>
<dbReference type="Proteomes" id="UP001320972">
    <property type="component" value="Unassembled WGS sequence"/>
</dbReference>
<evidence type="ECO:0000313" key="2">
    <source>
        <dbReference type="EMBL" id="MCU4742521.1"/>
    </source>
</evidence>
<feature type="transmembrane region" description="Helical" evidence="1">
    <location>
        <begin position="30"/>
        <end position="58"/>
    </location>
</feature>
<reference evidence="2 4" key="1">
    <citation type="submission" date="2022-09" db="EMBL/GenBank/DDBJ databases">
        <title>Enrichment on poylsaccharides allowed isolation of novel metabolic and taxonomic groups of Haloarchaea.</title>
        <authorList>
            <person name="Sorokin D.Y."/>
            <person name="Elcheninov A.G."/>
            <person name="Khizhniak T.V."/>
            <person name="Kolganova T.V."/>
            <person name="Kublanov I.V."/>
        </authorList>
    </citation>
    <scope>NUCLEOTIDE SEQUENCE</scope>
    <source>
        <strain evidence="3 4">AArc-m2/3/4</strain>
        <strain evidence="2">AArc-xg1-1</strain>
    </source>
</reference>
<evidence type="ECO:0000313" key="4">
    <source>
        <dbReference type="Proteomes" id="UP001320972"/>
    </source>
</evidence>
<accession>A0AAP3E2D0</accession>
<keyword evidence="1" id="KW-0472">Membrane</keyword>
<evidence type="ECO:0000313" key="5">
    <source>
        <dbReference type="Proteomes" id="UP001321018"/>
    </source>
</evidence>
<proteinExistence type="predicted"/>
<keyword evidence="1" id="KW-0812">Transmembrane</keyword>
<feature type="transmembrane region" description="Helical" evidence="1">
    <location>
        <begin position="112"/>
        <end position="138"/>
    </location>
</feature>
<dbReference type="Proteomes" id="UP001321018">
    <property type="component" value="Unassembled WGS sequence"/>
</dbReference>
<keyword evidence="4" id="KW-1185">Reference proteome</keyword>